<evidence type="ECO:0000256" key="6">
    <source>
        <dbReference type="ARBA" id="ARBA00022989"/>
    </source>
</evidence>
<dbReference type="GO" id="GO:0005886">
    <property type="term" value="C:plasma membrane"/>
    <property type="evidence" value="ECO:0007669"/>
    <property type="project" value="UniProtKB-SubCell"/>
</dbReference>
<dbReference type="GO" id="GO:0019221">
    <property type="term" value="P:cytokine-mediated signaling pathway"/>
    <property type="evidence" value="ECO:0007669"/>
    <property type="project" value="TreeGrafter"/>
</dbReference>
<accession>A0A7J7QSK1</accession>
<dbReference type="PANTHER" id="PTHR11738">
    <property type="entry name" value="MHC CLASS I NK CELL RECEPTOR"/>
    <property type="match status" value="1"/>
</dbReference>
<evidence type="ECO:0000256" key="9">
    <source>
        <dbReference type="ARBA" id="ARBA00023180"/>
    </source>
</evidence>
<dbReference type="GO" id="GO:0032396">
    <property type="term" value="F:inhibitory MHC class I receptor activity"/>
    <property type="evidence" value="ECO:0007669"/>
    <property type="project" value="TreeGrafter"/>
</dbReference>
<dbReference type="InterPro" id="IPR007110">
    <property type="entry name" value="Ig-like_dom"/>
</dbReference>
<keyword evidence="8" id="KW-1015">Disulfide bond</keyword>
<dbReference type="Proteomes" id="UP000558488">
    <property type="component" value="Unassembled WGS sequence"/>
</dbReference>
<dbReference type="Gene3D" id="2.60.40.10">
    <property type="entry name" value="Immunoglobulins"/>
    <property type="match status" value="1"/>
</dbReference>
<evidence type="ECO:0000256" key="5">
    <source>
        <dbReference type="ARBA" id="ARBA00022737"/>
    </source>
</evidence>
<evidence type="ECO:0000259" key="11">
    <source>
        <dbReference type="PROSITE" id="PS50835"/>
    </source>
</evidence>
<keyword evidence="10" id="KW-0393">Immunoglobulin domain</keyword>
<evidence type="ECO:0000313" key="12">
    <source>
        <dbReference type="EMBL" id="KAF6266928.1"/>
    </source>
</evidence>
<keyword evidence="3" id="KW-0812">Transmembrane</keyword>
<proteinExistence type="predicted"/>
<evidence type="ECO:0000256" key="8">
    <source>
        <dbReference type="ARBA" id="ARBA00023157"/>
    </source>
</evidence>
<comment type="subcellular location">
    <subcellularLocation>
        <location evidence="1">Cell membrane</location>
        <topology evidence="1">Single-pass membrane protein</topology>
    </subcellularLocation>
</comment>
<gene>
    <name evidence="12" type="ORF">mPipKuh1_008671</name>
</gene>
<feature type="domain" description="Ig-like" evidence="11">
    <location>
        <begin position="18"/>
        <end position="90"/>
    </location>
</feature>
<keyword evidence="6" id="KW-1133">Transmembrane helix</keyword>
<keyword evidence="4" id="KW-0732">Signal</keyword>
<dbReference type="FunFam" id="2.60.40.10:FF:000049">
    <property type="entry name" value="Leukocyte immunoglobulin-like receptor subfamily B member 1"/>
    <property type="match status" value="1"/>
</dbReference>
<reference evidence="12 13" key="1">
    <citation type="journal article" date="2020" name="Nature">
        <title>Six reference-quality genomes reveal evolution of bat adaptations.</title>
        <authorList>
            <person name="Jebb D."/>
            <person name="Huang Z."/>
            <person name="Pippel M."/>
            <person name="Hughes G.M."/>
            <person name="Lavrichenko K."/>
            <person name="Devanna P."/>
            <person name="Winkler S."/>
            <person name="Jermiin L.S."/>
            <person name="Skirmuntt E.C."/>
            <person name="Katzourakis A."/>
            <person name="Burkitt-Gray L."/>
            <person name="Ray D.A."/>
            <person name="Sullivan K.A.M."/>
            <person name="Roscito J.G."/>
            <person name="Kirilenko B.M."/>
            <person name="Davalos L.M."/>
            <person name="Corthals A.P."/>
            <person name="Power M.L."/>
            <person name="Jones G."/>
            <person name="Ransome R.D."/>
            <person name="Dechmann D.K.N."/>
            <person name="Locatelli A.G."/>
            <person name="Puechmaille S.J."/>
            <person name="Fedrigo O."/>
            <person name="Jarvis E.D."/>
            <person name="Hiller M."/>
            <person name="Vernes S.C."/>
            <person name="Myers E.W."/>
            <person name="Teeling E.C."/>
        </authorList>
    </citation>
    <scope>NUCLEOTIDE SEQUENCE [LARGE SCALE GENOMIC DNA]</scope>
    <source>
        <strain evidence="12">MPipKuh1</strain>
        <tissue evidence="12">Flight muscle</tissue>
    </source>
</reference>
<evidence type="ECO:0000256" key="10">
    <source>
        <dbReference type="ARBA" id="ARBA00023319"/>
    </source>
</evidence>
<protein>
    <recommendedName>
        <fullName evidence="11">Ig-like domain-containing protein</fullName>
    </recommendedName>
</protein>
<name>A0A7J7QSK1_PIPKU</name>
<dbReference type="PROSITE" id="PS50835">
    <property type="entry name" value="IG_LIKE"/>
    <property type="match status" value="1"/>
</dbReference>
<dbReference type="SUPFAM" id="SSF48726">
    <property type="entry name" value="Immunoglobulin"/>
    <property type="match status" value="1"/>
</dbReference>
<keyword evidence="5" id="KW-0677">Repeat</keyword>
<dbReference type="AlphaFoldDB" id="A0A7J7QSK1"/>
<organism evidence="12 13">
    <name type="scientific">Pipistrellus kuhlii</name>
    <name type="common">Kuhl's pipistrelle</name>
    <dbReference type="NCBI Taxonomy" id="59472"/>
    <lineage>
        <taxon>Eukaryota</taxon>
        <taxon>Metazoa</taxon>
        <taxon>Chordata</taxon>
        <taxon>Craniata</taxon>
        <taxon>Vertebrata</taxon>
        <taxon>Euteleostomi</taxon>
        <taxon>Mammalia</taxon>
        <taxon>Eutheria</taxon>
        <taxon>Laurasiatheria</taxon>
        <taxon>Chiroptera</taxon>
        <taxon>Yangochiroptera</taxon>
        <taxon>Vespertilionidae</taxon>
        <taxon>Pipistrellus</taxon>
    </lineage>
</organism>
<dbReference type="EMBL" id="JACAGB010000176">
    <property type="protein sequence ID" value="KAF6266928.1"/>
    <property type="molecule type" value="Genomic_DNA"/>
</dbReference>
<evidence type="ECO:0000256" key="7">
    <source>
        <dbReference type="ARBA" id="ARBA00023136"/>
    </source>
</evidence>
<keyword evidence="9" id="KW-0325">Glycoprotein</keyword>
<dbReference type="InterPro" id="IPR050412">
    <property type="entry name" value="Ig-like_Receptors_ImmuneReg"/>
</dbReference>
<evidence type="ECO:0000256" key="3">
    <source>
        <dbReference type="ARBA" id="ARBA00022692"/>
    </source>
</evidence>
<evidence type="ECO:0000256" key="4">
    <source>
        <dbReference type="ARBA" id="ARBA00022729"/>
    </source>
</evidence>
<comment type="caution">
    <text evidence="12">The sequence shown here is derived from an EMBL/GenBank/DDBJ whole genome shotgun (WGS) entry which is preliminary data.</text>
</comment>
<evidence type="ECO:0000256" key="1">
    <source>
        <dbReference type="ARBA" id="ARBA00004162"/>
    </source>
</evidence>
<keyword evidence="7" id="KW-0472">Membrane</keyword>
<dbReference type="InterPro" id="IPR013783">
    <property type="entry name" value="Ig-like_fold"/>
</dbReference>
<evidence type="ECO:0000256" key="2">
    <source>
        <dbReference type="ARBA" id="ARBA00022475"/>
    </source>
</evidence>
<sequence>MSPFNMLPPPLLGVSTKPSLSALPSPILTSGGNVTLRCGSGQRFDRFLLTKEGDQRLSWALDSQQQPSGQSQALFLVGPVTPSHRWTFRCYGCYRDRPEVCSHPSDALELQVSGEEPSPVPPCPRVWLRILPRRSPM</sequence>
<dbReference type="InterPro" id="IPR036179">
    <property type="entry name" value="Ig-like_dom_sf"/>
</dbReference>
<dbReference type="PANTHER" id="PTHR11738:SF179">
    <property type="entry name" value="LEUKOCYTE IMMUNOGLOBULIN-LIKE RECEPTOR SUBFAMILY A MEMBER 5"/>
    <property type="match status" value="1"/>
</dbReference>
<dbReference type="GO" id="GO:0002764">
    <property type="term" value="P:immune response-regulating signaling pathway"/>
    <property type="evidence" value="ECO:0007669"/>
    <property type="project" value="TreeGrafter"/>
</dbReference>
<evidence type="ECO:0000313" key="13">
    <source>
        <dbReference type="Proteomes" id="UP000558488"/>
    </source>
</evidence>
<keyword evidence="13" id="KW-1185">Reference proteome</keyword>
<keyword evidence="2" id="KW-1003">Cell membrane</keyword>